<evidence type="ECO:0000259" key="1">
    <source>
        <dbReference type="Pfam" id="PF09345"/>
    </source>
</evidence>
<sequence length="128" mass="14810">MEPLQIQGTKSTPEICFEQQSGKLSMCGESYPENSFEFYKPLLSWIARFTAIHDGPVNFDVRMSYLNTGSTKCMMDILDILEESFLAGKEVMVNWYYDRDNERALENAEEFKEEVTMPFNIIPIVEEA</sequence>
<dbReference type="InterPro" id="IPR018530">
    <property type="entry name" value="SiaC"/>
</dbReference>
<dbReference type="RefSeq" id="WP_282002311.1">
    <property type="nucleotide sequence ID" value="NZ_AP027151.1"/>
</dbReference>
<organism evidence="2 3">
    <name type="scientific">Geotalea uraniireducens</name>
    <dbReference type="NCBI Taxonomy" id="351604"/>
    <lineage>
        <taxon>Bacteria</taxon>
        <taxon>Pseudomonadati</taxon>
        <taxon>Thermodesulfobacteriota</taxon>
        <taxon>Desulfuromonadia</taxon>
        <taxon>Geobacterales</taxon>
        <taxon>Geobacteraceae</taxon>
        <taxon>Geotalea</taxon>
    </lineage>
</organism>
<name>A0ABN6VP86_9BACT</name>
<protein>
    <recommendedName>
        <fullName evidence="1">SiaC family regulatory phosphoprotein domain-containing protein</fullName>
    </recommendedName>
</protein>
<dbReference type="NCBIfam" id="NF038265">
    <property type="entry name" value="phos_prot_SiaC"/>
    <property type="match status" value="1"/>
</dbReference>
<dbReference type="EMBL" id="AP027151">
    <property type="protein sequence ID" value="BDV42083.1"/>
    <property type="molecule type" value="Genomic_DNA"/>
</dbReference>
<gene>
    <name evidence="2" type="ORF">GURASL_10060</name>
</gene>
<dbReference type="Proteomes" id="UP001317705">
    <property type="component" value="Chromosome"/>
</dbReference>
<feature type="domain" description="SiaC family regulatory phosphoprotein" evidence="1">
    <location>
        <begin position="6"/>
        <end position="123"/>
    </location>
</feature>
<keyword evidence="3" id="KW-1185">Reference proteome</keyword>
<proteinExistence type="predicted"/>
<evidence type="ECO:0000313" key="2">
    <source>
        <dbReference type="EMBL" id="BDV42083.1"/>
    </source>
</evidence>
<reference evidence="2 3" key="1">
    <citation type="submission" date="2022-12" db="EMBL/GenBank/DDBJ databases">
        <title>Polyphasic characterization of Geotalea uranireducens NIT-SL11 newly isolated from a complex of sewage sludge and microbially reduced graphene oxide.</title>
        <authorList>
            <person name="Xie L."/>
            <person name="Yoshida N."/>
            <person name="Meng L."/>
        </authorList>
    </citation>
    <scope>NUCLEOTIDE SEQUENCE [LARGE SCALE GENOMIC DNA]</scope>
    <source>
        <strain evidence="2 3">NIT-SL11</strain>
    </source>
</reference>
<dbReference type="Pfam" id="PF09345">
    <property type="entry name" value="SiaC"/>
    <property type="match status" value="1"/>
</dbReference>
<accession>A0ABN6VP86</accession>
<evidence type="ECO:0000313" key="3">
    <source>
        <dbReference type="Proteomes" id="UP001317705"/>
    </source>
</evidence>